<evidence type="ECO:0000313" key="15">
    <source>
        <dbReference type="Proteomes" id="UP000182769"/>
    </source>
</evidence>
<dbReference type="FunFam" id="3.40.50.300:FF:000225">
    <property type="entry name" value="Thymidylate kinase"/>
    <property type="match status" value="1"/>
</dbReference>
<proteinExistence type="inferred from homology"/>
<protein>
    <recommendedName>
        <fullName evidence="3 12">Thymidylate kinase</fullName>
        <ecNumber evidence="2 12">2.7.4.9</ecNumber>
    </recommendedName>
    <alternativeName>
        <fullName evidence="9 12">dTMP kinase</fullName>
    </alternativeName>
</protein>
<evidence type="ECO:0000256" key="10">
    <source>
        <dbReference type="ARBA" id="ARBA00048743"/>
    </source>
</evidence>
<keyword evidence="4 12" id="KW-0808">Transferase</keyword>
<evidence type="ECO:0000256" key="3">
    <source>
        <dbReference type="ARBA" id="ARBA00017144"/>
    </source>
</evidence>
<comment type="catalytic activity">
    <reaction evidence="10 12">
        <text>dTMP + ATP = dTDP + ADP</text>
        <dbReference type="Rhea" id="RHEA:13517"/>
        <dbReference type="ChEBI" id="CHEBI:30616"/>
        <dbReference type="ChEBI" id="CHEBI:58369"/>
        <dbReference type="ChEBI" id="CHEBI:63528"/>
        <dbReference type="ChEBI" id="CHEBI:456216"/>
        <dbReference type="EC" id="2.7.4.9"/>
    </reaction>
</comment>
<evidence type="ECO:0000256" key="5">
    <source>
        <dbReference type="ARBA" id="ARBA00022727"/>
    </source>
</evidence>
<comment type="function">
    <text evidence="11 12">Phosphorylation of dTMP to form dTDP in both de novo and salvage pathways of dTTP synthesis.</text>
</comment>
<accession>A0A0K6IJR1</accession>
<evidence type="ECO:0000256" key="11">
    <source>
        <dbReference type="ARBA" id="ARBA00057735"/>
    </source>
</evidence>
<dbReference type="HAMAP" id="MF_00165">
    <property type="entry name" value="Thymidylate_kinase"/>
    <property type="match status" value="1"/>
</dbReference>
<dbReference type="NCBIfam" id="TIGR00041">
    <property type="entry name" value="DTMP_kinase"/>
    <property type="match status" value="1"/>
</dbReference>
<dbReference type="EMBL" id="CYHG01000003">
    <property type="protein sequence ID" value="CUB03567.1"/>
    <property type="molecule type" value="Genomic_DNA"/>
</dbReference>
<dbReference type="Pfam" id="PF02223">
    <property type="entry name" value="Thymidylate_kin"/>
    <property type="match status" value="1"/>
</dbReference>
<dbReference type="OrthoDB" id="9774907at2"/>
<dbReference type="GO" id="GO:0005524">
    <property type="term" value="F:ATP binding"/>
    <property type="evidence" value="ECO:0007669"/>
    <property type="project" value="UniProtKB-UniRule"/>
</dbReference>
<dbReference type="InterPro" id="IPR018094">
    <property type="entry name" value="Thymidylate_kinase"/>
</dbReference>
<feature type="binding site" evidence="12">
    <location>
        <begin position="10"/>
        <end position="17"/>
    </location>
    <ligand>
        <name>ATP</name>
        <dbReference type="ChEBI" id="CHEBI:30616"/>
    </ligand>
</feature>
<evidence type="ECO:0000256" key="1">
    <source>
        <dbReference type="ARBA" id="ARBA00009776"/>
    </source>
</evidence>
<keyword evidence="6 12" id="KW-0547">Nucleotide-binding</keyword>
<evidence type="ECO:0000256" key="2">
    <source>
        <dbReference type="ARBA" id="ARBA00012980"/>
    </source>
</evidence>
<evidence type="ECO:0000259" key="13">
    <source>
        <dbReference type="Pfam" id="PF02223"/>
    </source>
</evidence>
<dbReference type="PANTHER" id="PTHR10344">
    <property type="entry name" value="THYMIDYLATE KINASE"/>
    <property type="match status" value="1"/>
</dbReference>
<sequence length="210" mass="23143">MTGKFISLEGGEGAGKSSAIKVIQNWLEQQGIDYVLTREPGGTPMAEEIRKLVLSTRDEAVAPNTELLLVFASRVQHLSEKILPAMAQGKWVISDRFVDSSYVYQGIARGIDESIIDGLVATFLKGQLPDKTLLLDVPVEIGMRRVQTRGETNRLDGESLLFHEKVRHGFLKRAAQDAARFAVIDASQSIESVEQQIITQLNQLIVEPSA</sequence>
<evidence type="ECO:0000256" key="9">
    <source>
        <dbReference type="ARBA" id="ARBA00029962"/>
    </source>
</evidence>
<keyword evidence="5 12" id="KW-0545">Nucleotide biosynthesis</keyword>
<organism evidence="14 15">
    <name type="scientific">Marinomonas fungiae</name>
    <dbReference type="NCBI Taxonomy" id="1137284"/>
    <lineage>
        <taxon>Bacteria</taxon>
        <taxon>Pseudomonadati</taxon>
        <taxon>Pseudomonadota</taxon>
        <taxon>Gammaproteobacteria</taxon>
        <taxon>Oceanospirillales</taxon>
        <taxon>Oceanospirillaceae</taxon>
        <taxon>Marinomonas</taxon>
    </lineage>
</organism>
<evidence type="ECO:0000313" key="14">
    <source>
        <dbReference type="EMBL" id="CUB03567.1"/>
    </source>
</evidence>
<comment type="similarity">
    <text evidence="1 12">Belongs to the thymidylate kinase family.</text>
</comment>
<dbReference type="PANTHER" id="PTHR10344:SF4">
    <property type="entry name" value="UMP-CMP KINASE 2, MITOCHONDRIAL"/>
    <property type="match status" value="1"/>
</dbReference>
<keyword evidence="8 12" id="KW-0067">ATP-binding</keyword>
<dbReference type="InterPro" id="IPR027417">
    <property type="entry name" value="P-loop_NTPase"/>
</dbReference>
<dbReference type="GO" id="GO:0006235">
    <property type="term" value="P:dTTP biosynthetic process"/>
    <property type="evidence" value="ECO:0007669"/>
    <property type="project" value="UniProtKB-UniRule"/>
</dbReference>
<evidence type="ECO:0000256" key="8">
    <source>
        <dbReference type="ARBA" id="ARBA00022840"/>
    </source>
</evidence>
<dbReference type="GO" id="GO:0006233">
    <property type="term" value="P:dTDP biosynthetic process"/>
    <property type="evidence" value="ECO:0007669"/>
    <property type="project" value="InterPro"/>
</dbReference>
<feature type="domain" description="Thymidylate kinase-like" evidence="13">
    <location>
        <begin position="8"/>
        <end position="197"/>
    </location>
</feature>
<reference evidence="15" key="1">
    <citation type="submission" date="2015-08" db="EMBL/GenBank/DDBJ databases">
        <authorList>
            <person name="Varghese N."/>
        </authorList>
    </citation>
    <scope>NUCLEOTIDE SEQUENCE [LARGE SCALE GENOMIC DNA]</scope>
    <source>
        <strain evidence="15">JCM 18476</strain>
    </source>
</reference>
<dbReference type="Gene3D" id="3.40.50.300">
    <property type="entry name" value="P-loop containing nucleotide triphosphate hydrolases"/>
    <property type="match status" value="1"/>
</dbReference>
<evidence type="ECO:0000256" key="4">
    <source>
        <dbReference type="ARBA" id="ARBA00022679"/>
    </source>
</evidence>
<dbReference type="Proteomes" id="UP000182769">
    <property type="component" value="Unassembled WGS sequence"/>
</dbReference>
<evidence type="ECO:0000256" key="12">
    <source>
        <dbReference type="HAMAP-Rule" id="MF_00165"/>
    </source>
</evidence>
<dbReference type="GO" id="GO:0005829">
    <property type="term" value="C:cytosol"/>
    <property type="evidence" value="ECO:0007669"/>
    <property type="project" value="TreeGrafter"/>
</dbReference>
<dbReference type="EC" id="2.7.4.9" evidence="2 12"/>
<evidence type="ECO:0000256" key="6">
    <source>
        <dbReference type="ARBA" id="ARBA00022741"/>
    </source>
</evidence>
<dbReference type="AlphaFoldDB" id="A0A0K6IJR1"/>
<dbReference type="CDD" id="cd01672">
    <property type="entry name" value="TMPK"/>
    <property type="match status" value="1"/>
</dbReference>
<dbReference type="GO" id="GO:0004798">
    <property type="term" value="F:dTMP kinase activity"/>
    <property type="evidence" value="ECO:0007669"/>
    <property type="project" value="UniProtKB-UniRule"/>
</dbReference>
<gene>
    <name evidence="12" type="primary">tmk</name>
    <name evidence="14" type="ORF">Ga0061065_103418</name>
</gene>
<keyword evidence="15" id="KW-1185">Reference proteome</keyword>
<dbReference type="InterPro" id="IPR039430">
    <property type="entry name" value="Thymidylate_kin-like_dom"/>
</dbReference>
<dbReference type="InterPro" id="IPR018095">
    <property type="entry name" value="Thymidylate_kin_CS"/>
</dbReference>
<dbReference type="STRING" id="1137284.GCA_001418205_01418"/>
<evidence type="ECO:0000256" key="7">
    <source>
        <dbReference type="ARBA" id="ARBA00022777"/>
    </source>
</evidence>
<keyword evidence="7 12" id="KW-0418">Kinase</keyword>
<name>A0A0K6IJR1_9GAMM</name>
<dbReference type="GO" id="GO:0006227">
    <property type="term" value="P:dUDP biosynthetic process"/>
    <property type="evidence" value="ECO:0007669"/>
    <property type="project" value="TreeGrafter"/>
</dbReference>
<dbReference type="PROSITE" id="PS01331">
    <property type="entry name" value="THYMIDYLATE_KINASE"/>
    <property type="match status" value="1"/>
</dbReference>
<dbReference type="RefSeq" id="WP_055462517.1">
    <property type="nucleotide sequence ID" value="NZ_CYHG01000003.1"/>
</dbReference>
<dbReference type="SUPFAM" id="SSF52540">
    <property type="entry name" value="P-loop containing nucleoside triphosphate hydrolases"/>
    <property type="match status" value="1"/>
</dbReference>